<accession>A0ABT6I5B6</accession>
<comment type="caution">
    <text evidence="1">The sequence shown here is derived from an EMBL/GenBank/DDBJ whole genome shotgun (WGS) entry which is preliminary data.</text>
</comment>
<organism evidence="1 2">
    <name type="scientific">Salinicola acroporae</name>
    <dbReference type="NCBI Taxonomy" id="1541440"/>
    <lineage>
        <taxon>Bacteria</taxon>
        <taxon>Pseudomonadati</taxon>
        <taxon>Pseudomonadota</taxon>
        <taxon>Gammaproteobacteria</taxon>
        <taxon>Oceanospirillales</taxon>
        <taxon>Halomonadaceae</taxon>
        <taxon>Salinicola</taxon>
    </lineage>
</organism>
<proteinExistence type="predicted"/>
<evidence type="ECO:0000313" key="1">
    <source>
        <dbReference type="EMBL" id="MDH4572465.1"/>
    </source>
</evidence>
<gene>
    <name evidence="1" type="ORF">CUR86_08345</name>
</gene>
<dbReference type="InterPro" id="IPR005564">
    <property type="entry name" value="Major_capsid_GpE"/>
</dbReference>
<name>A0ABT6I5B6_9GAMM</name>
<reference evidence="1" key="2">
    <citation type="submission" date="2017-11" db="EMBL/GenBank/DDBJ databases">
        <authorList>
            <person name="Das S.K."/>
        </authorList>
    </citation>
    <scope>NUCLEOTIDE SEQUENCE</scope>
    <source>
        <strain evidence="1">S4-41</strain>
    </source>
</reference>
<reference evidence="1" key="1">
    <citation type="journal article" date="2015" name="Antonie Van Leeuwenhoek">
        <title>Comparative 16S rRNA signatures and multilocus sequence analysis for the genus Salinicola and description of Salinicola acroporae sp. nov., isolated from coral Acropora digitifera.</title>
        <authorList>
            <person name="Lepcha R.T."/>
            <person name="Poddar A."/>
            <person name="Schumann P."/>
            <person name="Das S.K."/>
        </authorList>
    </citation>
    <scope>NUCLEOTIDE SEQUENCE</scope>
    <source>
        <strain evidence="1">S4-41</strain>
    </source>
</reference>
<dbReference type="RefSeq" id="WP_110716723.1">
    <property type="nucleotide sequence ID" value="NZ_PGFS01000001.1"/>
</dbReference>
<sequence length="330" mass="36360">MNLFETDLFTVTSLTAAINEQEYVPRRLGELGWFQAEGLTTTSMVIEKSGGQLQLVPTKERGAPGTVFAGDKRHGVTFSALHLPTRATLLADETQNVRAFGTENQLQAIETLRNQRLTKMARSIDVTHEYHRIGAIKGKILDADGITVLVDLYSAFGIEQKTINFALGTASTDVQMKCLDVLEAIEEGMGETIFAGAHALCGKSFWRKLISHSSVKETYRYQMSQRLRDDARESFEFGGIVWERYRGTVKGQAFVEDTAAYVEPTGTVDKLITRFAPGDYLETVNTVGLPLYSSAEPLPHNKGIDLEAQSNPIHLNTRPGATIKLVESGS</sequence>
<dbReference type="EMBL" id="PGFS01000001">
    <property type="protein sequence ID" value="MDH4572465.1"/>
    <property type="molecule type" value="Genomic_DNA"/>
</dbReference>
<keyword evidence="2" id="KW-1185">Reference proteome</keyword>
<evidence type="ECO:0000313" key="2">
    <source>
        <dbReference type="Proteomes" id="UP001162135"/>
    </source>
</evidence>
<protein>
    <submittedName>
        <fullName evidence="1">Major capsid protein E</fullName>
    </submittedName>
</protein>
<dbReference type="Proteomes" id="UP001162135">
    <property type="component" value="Unassembled WGS sequence"/>
</dbReference>
<dbReference type="Pfam" id="PF03864">
    <property type="entry name" value="Phage_cap_E"/>
    <property type="match status" value="1"/>
</dbReference>